<evidence type="ECO:0000313" key="2">
    <source>
        <dbReference type="EMBL" id="AAF12306.1"/>
    </source>
</evidence>
<feature type="chain" id="PRO_5009974342" description="FlgD Ig-like domain-containing protein" evidence="1">
    <location>
        <begin position="20"/>
        <end position="523"/>
    </location>
</feature>
<dbReference type="GeneID" id="69519084"/>
<evidence type="ECO:0000256" key="1">
    <source>
        <dbReference type="SAM" id="SignalP"/>
    </source>
</evidence>
<protein>
    <recommendedName>
        <fullName evidence="4">FlgD Ig-like domain-containing protein</fullName>
    </recommendedName>
</protein>
<dbReference type="EnsemblBacteria" id="AAF12306">
    <property type="protein sequence ID" value="AAF12306"/>
    <property type="gene ID" value="DR_A0190"/>
</dbReference>
<evidence type="ECO:0000313" key="3">
    <source>
        <dbReference type="Proteomes" id="UP000002524"/>
    </source>
</evidence>
<name>Q9RYW6_DEIRA</name>
<dbReference type="OrthoDB" id="59160at2"/>
<accession>Q9RYW6</accession>
<evidence type="ECO:0008006" key="4">
    <source>
        <dbReference type="Google" id="ProtNLM"/>
    </source>
</evidence>
<keyword evidence="1" id="KW-0732">Signal</keyword>
<keyword evidence="3" id="KW-1185">Reference proteome</keyword>
<gene>
    <name evidence="2" type="ordered locus">DR_A0190</name>
</gene>
<dbReference type="HOGENOM" id="CLU_520458_0_0_0"/>
<proteinExistence type="predicted"/>
<dbReference type="PIR" id="F75615">
    <property type="entry name" value="F75615"/>
</dbReference>
<sequence length="523" mass="55607">MRKLLLLSTLLLLPAHAQAAPNPPVKTSFGALPVTPGDDDAALALRAPAFAGLWVEGGGVALAVTSTDPAARRQVLAEVKKQRGASLNQTGHTLTAPRFVPVKYNAAQLSQARFLARGLRGWSEIYVDVKANKLHIAFQHAAYRQQAAEFFRQKGIPADALDLVAAASPTLPPRSTLSQPHRAALNVPAQVAQGDILPLSFKLTNTGRKPISLAQGCFTFKYRVLNATTGTEVRPVPAPGGCAQVGSPPLVVAPGQTGELVAQGRWPVFWDLLDTRGQVVAPGKYVLQAAYGEGKNAVRAPDVTFTVLPATPASTMRKALQVFSPARTVQSIDYDVKFAVQNGVPKLLLTVPDARARDAVQALAKREGVSLARLGIWVKPAPLLPPVGQPQDAELQVSRWSSPQGVSFGLRFQPLNVAAVEGAKNCTFVAAVRDARSGEVVFARQLQASSRANHCPARAGERLDASWNARRSDGTLAPAGKYEVRAGLLITGADGQTRWLSATPQTLDWEGKSGCIPEFCGPE</sequence>
<dbReference type="Proteomes" id="UP000002524">
    <property type="component" value="Chromosome 2"/>
</dbReference>
<dbReference type="EMBL" id="AE001825">
    <property type="protein sequence ID" value="AAF12306.1"/>
    <property type="molecule type" value="Genomic_DNA"/>
</dbReference>
<dbReference type="PaxDb" id="243230-DR_A0190"/>
<dbReference type="STRING" id="243230.DR_A0190"/>
<dbReference type="PATRIC" id="fig|243230.17.peg.3079"/>
<dbReference type="RefSeq" id="WP_010889449.1">
    <property type="nucleotide sequence ID" value="NC_001264.1"/>
</dbReference>
<dbReference type="KEGG" id="dra:DR_A0190"/>
<organism evidence="2 3">
    <name type="scientific">Deinococcus radiodurans (strain ATCC 13939 / DSM 20539 / JCM 16871 / CCUG 27074 / LMG 4051 / NBRC 15346 / NCIMB 9279 / VKM B-1422 / R1)</name>
    <dbReference type="NCBI Taxonomy" id="243230"/>
    <lineage>
        <taxon>Bacteria</taxon>
        <taxon>Thermotogati</taxon>
        <taxon>Deinococcota</taxon>
        <taxon>Deinococci</taxon>
        <taxon>Deinococcales</taxon>
        <taxon>Deinococcaceae</taxon>
        <taxon>Deinococcus</taxon>
    </lineage>
</organism>
<dbReference type="InParanoid" id="Q9RYW6"/>
<dbReference type="AlphaFoldDB" id="Q9RYW6"/>
<feature type="signal peptide" evidence="1">
    <location>
        <begin position="1"/>
        <end position="19"/>
    </location>
</feature>
<reference evidence="2 3" key="1">
    <citation type="journal article" date="1999" name="Science">
        <title>Genome sequence of the radioresistant bacterium Deinococcus radiodurans R1.</title>
        <authorList>
            <person name="White O."/>
            <person name="Eisen J.A."/>
            <person name="Heidelberg J.F."/>
            <person name="Hickey E.K."/>
            <person name="Peterson J.D."/>
            <person name="Dodson R.J."/>
            <person name="Haft D.H."/>
            <person name="Gwinn M.L."/>
            <person name="Nelson W.C."/>
            <person name="Richardson D.L."/>
            <person name="Moffat K.S."/>
            <person name="Qin H."/>
            <person name="Jiang L."/>
            <person name="Pamphile W."/>
            <person name="Crosby M."/>
            <person name="Shen M."/>
            <person name="Vamathevan J.J."/>
            <person name="Lam P."/>
            <person name="McDonald L."/>
            <person name="Utterback T."/>
            <person name="Zalewski C."/>
            <person name="Makarova K.S."/>
            <person name="Aravind L."/>
            <person name="Daly M.J."/>
            <person name="Minton K.W."/>
            <person name="Fleischmann R.D."/>
            <person name="Ketchum K.A."/>
            <person name="Nelson K.E."/>
            <person name="Salzberg S."/>
            <person name="Smith H.O."/>
            <person name="Venter J.C."/>
            <person name="Fraser C.M."/>
        </authorList>
    </citation>
    <scope>NUCLEOTIDE SEQUENCE [LARGE SCALE GENOMIC DNA]</scope>
    <source>
        <strain evidence="3">ATCC 13939 / DSM 20539 / JCM 16871 / LMG 4051 / NBRC 15346 / NCIMB 9279 / R1 / VKM B-1422</strain>
    </source>
</reference>